<reference evidence="1" key="1">
    <citation type="journal article" date="2019" name="MBio">
        <title>Virus Genomes from Deep Sea Sediments Expand the Ocean Megavirome and Support Independent Origins of Viral Gigantism.</title>
        <authorList>
            <person name="Backstrom D."/>
            <person name="Yutin N."/>
            <person name="Jorgensen S.L."/>
            <person name="Dharamshi J."/>
            <person name="Homa F."/>
            <person name="Zaremba-Niedwiedzka K."/>
            <person name="Spang A."/>
            <person name="Wolf Y.I."/>
            <person name="Koonin E.V."/>
            <person name="Ettema T.J."/>
        </authorList>
    </citation>
    <scope>NUCLEOTIDE SEQUENCE</scope>
</reference>
<accession>A0A481YRI7</accession>
<name>A0A481YRI7_9VIRU</name>
<gene>
    <name evidence="1" type="ORF">LCDPAC02_02730</name>
</gene>
<organism evidence="1">
    <name type="scientific">Pithovirus LCDPAC02</name>
    <dbReference type="NCBI Taxonomy" id="2506601"/>
    <lineage>
        <taxon>Viruses</taxon>
        <taxon>Pithoviruses</taxon>
    </lineage>
</organism>
<proteinExistence type="predicted"/>
<dbReference type="EMBL" id="MK500302">
    <property type="protein sequence ID" value="QBK85074.1"/>
    <property type="molecule type" value="Genomic_DNA"/>
</dbReference>
<sequence>MTNFKEEFISTLSKHNYLIEKYENESVEVFCNSYINAVYSVDPSDQSDFYGDIMYEISNFIYLFKHLEVINNKYYLNANNKIRSYELLHFIIPHCIRYNITITGLYICEFEYKKCHWEEIVKRLLDLKFKISSIKKFYIGHCNKEIIKILKNFEFLEEIYIEDIMYINDKYDDLDIDFSKFSNLKIIKIKNASDFYEGRVEFIRLPKFSKNNYLIDFYFPKYSVLTLNQSIEYEKNNVCCFGIKIYENNVFFSHKIPNLENILLEFLTF</sequence>
<evidence type="ECO:0000313" key="1">
    <source>
        <dbReference type="EMBL" id="QBK85074.1"/>
    </source>
</evidence>
<protein>
    <submittedName>
        <fullName evidence="1">Uncharacterized protein</fullName>
    </submittedName>
</protein>